<comment type="caution">
    <text evidence="1">The sequence shown here is derived from an EMBL/GenBank/DDBJ whole genome shotgun (WGS) entry which is preliminary data.</text>
</comment>
<keyword evidence="2" id="KW-1185">Reference proteome</keyword>
<gene>
    <name evidence="1" type="ORF">P9921_00970</name>
</gene>
<dbReference type="RefSeq" id="WP_285098010.1">
    <property type="nucleotide sequence ID" value="NZ_JARTOI010000001.1"/>
</dbReference>
<name>A0ABT7G6D3_9GAMM</name>
<sequence length="73" mass="8106">MNTDNLINSKKIITKVSEAEFQAALAAYTEINQSEFPGEHDEDESFAAANAYWGVGKTVEKQTFITKVKAFFA</sequence>
<evidence type="ECO:0000313" key="1">
    <source>
        <dbReference type="EMBL" id="MDK5169063.1"/>
    </source>
</evidence>
<organism evidence="1 2">
    <name type="scientific">Serratia nevei</name>
    <dbReference type="NCBI Taxonomy" id="2703794"/>
    <lineage>
        <taxon>Bacteria</taxon>
        <taxon>Pseudomonadati</taxon>
        <taxon>Pseudomonadota</taxon>
        <taxon>Gammaproteobacteria</taxon>
        <taxon>Enterobacterales</taxon>
        <taxon>Yersiniaceae</taxon>
        <taxon>Serratia</taxon>
    </lineage>
</organism>
<accession>A0ABT7G6D3</accession>
<evidence type="ECO:0000313" key="2">
    <source>
        <dbReference type="Proteomes" id="UP001174748"/>
    </source>
</evidence>
<proteinExistence type="predicted"/>
<dbReference type="Proteomes" id="UP001174748">
    <property type="component" value="Unassembled WGS sequence"/>
</dbReference>
<reference evidence="1" key="1">
    <citation type="submission" date="2023-01" db="EMBL/GenBank/DDBJ databases">
        <title>Genomic dissection of endemic carbapenem resistance: metallo-beta-lactamase gene dissemination through clonal, plasmid and integron transfer pathways.</title>
        <authorList>
            <person name="Macesic N."/>
        </authorList>
    </citation>
    <scope>NUCLEOTIDE SEQUENCE</scope>
    <source>
        <strain evidence="1">CPO382</strain>
    </source>
</reference>
<protein>
    <submittedName>
        <fullName evidence="1">Uncharacterized protein</fullName>
    </submittedName>
</protein>
<dbReference type="EMBL" id="JARTOI010000001">
    <property type="protein sequence ID" value="MDK5169063.1"/>
    <property type="molecule type" value="Genomic_DNA"/>
</dbReference>